<feature type="region of interest" description="Disordered" evidence="2">
    <location>
        <begin position="1"/>
        <end position="29"/>
    </location>
</feature>
<feature type="compositionally biased region" description="Polar residues" evidence="2">
    <location>
        <begin position="1"/>
        <end position="24"/>
    </location>
</feature>
<dbReference type="Proteomes" id="UP000758155">
    <property type="component" value="Unassembled WGS sequence"/>
</dbReference>
<keyword evidence="1" id="KW-0175">Coiled coil</keyword>
<reference evidence="3" key="1">
    <citation type="submission" date="2019-04" db="EMBL/GenBank/DDBJ databases">
        <title>Sequencing of skin fungus with MAO and IRED activity.</title>
        <authorList>
            <person name="Marsaioli A.J."/>
            <person name="Bonatto J.M.C."/>
            <person name="Reis Junior O."/>
        </authorList>
    </citation>
    <scope>NUCLEOTIDE SEQUENCE</scope>
    <source>
        <strain evidence="3">28M1</strain>
    </source>
</reference>
<proteinExistence type="predicted"/>
<evidence type="ECO:0000313" key="3">
    <source>
        <dbReference type="EMBL" id="KAF3034582.1"/>
    </source>
</evidence>
<organism evidence="3 4">
    <name type="scientific">Didymella heteroderae</name>
    <dbReference type="NCBI Taxonomy" id="1769908"/>
    <lineage>
        <taxon>Eukaryota</taxon>
        <taxon>Fungi</taxon>
        <taxon>Dikarya</taxon>
        <taxon>Ascomycota</taxon>
        <taxon>Pezizomycotina</taxon>
        <taxon>Dothideomycetes</taxon>
        <taxon>Pleosporomycetidae</taxon>
        <taxon>Pleosporales</taxon>
        <taxon>Pleosporineae</taxon>
        <taxon>Didymellaceae</taxon>
        <taxon>Didymella</taxon>
    </lineage>
</organism>
<protein>
    <submittedName>
        <fullName evidence="3">Uncharacterized protein</fullName>
    </submittedName>
</protein>
<dbReference type="AlphaFoldDB" id="A0A9P4WKI6"/>
<feature type="coiled-coil region" evidence="1">
    <location>
        <begin position="143"/>
        <end position="208"/>
    </location>
</feature>
<sequence>MSCNLQTNAQKYDRQNAQSNRSGTSSSFANLNSASAYAMRSELRRCEGELKKTKEDLRKERHRYRSLEGTKNKLQTEHRQQKSDIENLQLDLKHLRYIDEDMCYFTNTYLRPYAQKRGVRLKDDTLVSYEAVLKPMFNDALQAHNLRSEVKNLQGHVQATEEEAEALQTRLAEAQVLSEESRALHDQVQSLQNEVQKLQRQLLAKVEKVRVVTDDAFDKDFRNLAAMVKSLGRSVKITKETNMSEALGNRGLLLDVQDHQWSTRARKKCFTEAWIWSVLLDCVFKTPFTVLGENGAAIAELWGKLFDNKHVRGWPNPSALCESWRRTTVEHAVAGMSQDMSLGTNNKAEGGLTDGAPPQELNDAELQMHNAVANEIGTRLANMSTAADFQLIPKVIEAAIALSLQMSLQRSRLQVTFPNVGDRFDRARMASMHDPDGEDMEDGVVAFIVRPGLTKWGNAHGKHFDQRHDIVHSLVQLEAHRGVEVKSEPM</sequence>
<dbReference type="EMBL" id="SWKV01000066">
    <property type="protein sequence ID" value="KAF3034582.1"/>
    <property type="molecule type" value="Genomic_DNA"/>
</dbReference>
<evidence type="ECO:0000256" key="2">
    <source>
        <dbReference type="SAM" id="MobiDB-lite"/>
    </source>
</evidence>
<evidence type="ECO:0000256" key="1">
    <source>
        <dbReference type="SAM" id="Coils"/>
    </source>
</evidence>
<gene>
    <name evidence="3" type="ORF">E8E12_002188</name>
</gene>
<dbReference type="OrthoDB" id="3545916at2759"/>
<name>A0A9P4WKI6_9PLEO</name>
<feature type="coiled-coil region" evidence="1">
    <location>
        <begin position="43"/>
        <end position="91"/>
    </location>
</feature>
<evidence type="ECO:0000313" key="4">
    <source>
        <dbReference type="Proteomes" id="UP000758155"/>
    </source>
</evidence>
<accession>A0A9P4WKI6</accession>
<keyword evidence="4" id="KW-1185">Reference proteome</keyword>
<comment type="caution">
    <text evidence="3">The sequence shown here is derived from an EMBL/GenBank/DDBJ whole genome shotgun (WGS) entry which is preliminary data.</text>
</comment>